<protein>
    <recommendedName>
        <fullName evidence="4">Helix-hairpin-helix domain-containing protein</fullName>
    </recommendedName>
</protein>
<evidence type="ECO:0008006" key="4">
    <source>
        <dbReference type="Google" id="ProtNLM"/>
    </source>
</evidence>
<evidence type="ECO:0000256" key="1">
    <source>
        <dbReference type="SAM" id="MobiDB-lite"/>
    </source>
</evidence>
<accession>M0CQ80</accession>
<reference evidence="2 3" key="1">
    <citation type="journal article" date="2014" name="PLoS Genet.">
        <title>Phylogenetically driven sequencing of extremely halophilic archaea reveals strategies for static and dynamic osmo-response.</title>
        <authorList>
            <person name="Becker E.A."/>
            <person name="Seitzer P.M."/>
            <person name="Tritt A."/>
            <person name="Larsen D."/>
            <person name="Krusor M."/>
            <person name="Yao A.I."/>
            <person name="Wu D."/>
            <person name="Madern D."/>
            <person name="Eisen J.A."/>
            <person name="Darling A.E."/>
            <person name="Facciotti M.T."/>
        </authorList>
    </citation>
    <scope>NUCLEOTIDE SEQUENCE [LARGE SCALE GENOMIC DNA]</scope>
    <source>
        <strain evidence="2 3">JCM 13563</strain>
    </source>
</reference>
<dbReference type="PATRIC" id="fig|1230457.4.peg.649"/>
<organism evidence="2 3">
    <name type="scientific">Natrinema limicola JCM 13563</name>
    <dbReference type="NCBI Taxonomy" id="1230457"/>
    <lineage>
        <taxon>Archaea</taxon>
        <taxon>Methanobacteriati</taxon>
        <taxon>Methanobacteriota</taxon>
        <taxon>Stenosarchaea group</taxon>
        <taxon>Halobacteria</taxon>
        <taxon>Halobacteriales</taxon>
        <taxon>Natrialbaceae</taxon>
        <taxon>Natrinema</taxon>
    </lineage>
</organism>
<feature type="region of interest" description="Disordered" evidence="1">
    <location>
        <begin position="1"/>
        <end position="27"/>
    </location>
</feature>
<proteinExistence type="predicted"/>
<evidence type="ECO:0000313" key="2">
    <source>
        <dbReference type="EMBL" id="ELZ25420.1"/>
    </source>
</evidence>
<sequence length="247" mass="26805">MNRVSKNDVVPDSSEGGAESEGGRSRVVDIGITVDVGAATEDEGATAVELEFDEDDLLEAAESGAETTIGTEPVSEAGLDAAERETLEDAGIDPDVVLERECSYRRLCDDGVPEPIADALRRRLSLPWSFETDSDLDRRSTAVRGLGEAEREWIEVSGDETWQAFEYDHTEPISVARDQPTERPYPKPTPVTAVTGVGPADADTLAEAGIQSAERLATIDAMTVADLLDLNVLHVRMWRHNARDLLE</sequence>
<dbReference type="Gene3D" id="1.10.150.20">
    <property type="entry name" value="5' to 3' exonuclease, C-terminal subdomain"/>
    <property type="match status" value="1"/>
</dbReference>
<dbReference type="AlphaFoldDB" id="M0CQ80"/>
<dbReference type="EMBL" id="AOIT01000016">
    <property type="protein sequence ID" value="ELZ25420.1"/>
    <property type="molecule type" value="Genomic_DNA"/>
</dbReference>
<keyword evidence="3" id="KW-1185">Reference proteome</keyword>
<gene>
    <name evidence="2" type="ORF">C476_03262</name>
</gene>
<evidence type="ECO:0000313" key="3">
    <source>
        <dbReference type="Proteomes" id="UP000011615"/>
    </source>
</evidence>
<dbReference type="Proteomes" id="UP000011615">
    <property type="component" value="Unassembled WGS sequence"/>
</dbReference>
<comment type="caution">
    <text evidence="2">The sequence shown here is derived from an EMBL/GenBank/DDBJ whole genome shotgun (WGS) entry which is preliminary data.</text>
</comment>
<dbReference type="STRING" id="1230457.C476_03262"/>
<name>M0CQ80_9EURY</name>
<dbReference type="eggNOG" id="arCOG09235">
    <property type="taxonomic scope" value="Archaea"/>
</dbReference>